<dbReference type="EMBL" id="JAIQCJ010000492">
    <property type="protein sequence ID" value="KAJ8796236.1"/>
    <property type="molecule type" value="Genomic_DNA"/>
</dbReference>
<proteinExistence type="predicted"/>
<reference evidence="2 3" key="1">
    <citation type="submission" date="2022-11" db="EMBL/GenBank/DDBJ databases">
        <title>Whole genome sequence of Eschrichtius robustus ER-17-0199.</title>
        <authorList>
            <person name="Bruniche-Olsen A."/>
            <person name="Black A.N."/>
            <person name="Fields C.J."/>
            <person name="Walden K."/>
            <person name="Dewoody J.A."/>
        </authorList>
    </citation>
    <scope>NUCLEOTIDE SEQUENCE [LARGE SCALE GENOMIC DNA]</scope>
    <source>
        <strain evidence="2">ER-17-0199</strain>
        <tissue evidence="2">Blubber</tissue>
    </source>
</reference>
<feature type="compositionally biased region" description="Basic and acidic residues" evidence="1">
    <location>
        <begin position="34"/>
        <end position="50"/>
    </location>
</feature>
<feature type="compositionally biased region" description="Polar residues" evidence="1">
    <location>
        <begin position="16"/>
        <end position="27"/>
    </location>
</feature>
<feature type="region of interest" description="Disordered" evidence="1">
    <location>
        <begin position="1"/>
        <end position="146"/>
    </location>
</feature>
<comment type="caution">
    <text evidence="2">The sequence shown here is derived from an EMBL/GenBank/DDBJ whole genome shotgun (WGS) entry which is preliminary data.</text>
</comment>
<evidence type="ECO:0000313" key="2">
    <source>
        <dbReference type="EMBL" id="KAJ8796236.1"/>
    </source>
</evidence>
<evidence type="ECO:0000256" key="1">
    <source>
        <dbReference type="SAM" id="MobiDB-lite"/>
    </source>
</evidence>
<name>A0AB34HZA6_ESCRO</name>
<dbReference type="AlphaFoldDB" id="A0AB34HZA6"/>
<accession>A0AB34HZA6</accession>
<feature type="compositionally biased region" description="Gly residues" evidence="1">
    <location>
        <begin position="125"/>
        <end position="139"/>
    </location>
</feature>
<keyword evidence="3" id="KW-1185">Reference proteome</keyword>
<sequence>MEPFQHQLMSMLELSGSRTGDNRQQPLLGSRRQKLWEVKQDPERDWRRFPEAGAPAGEERGIRTRSAGKGRPTPTADPGDAASRPRFPSWRPPGVPVPGCHLDARGWGGRAGRAGRRALAAAAGAGRGVGRGAGGGGRRPAGRPAT</sequence>
<gene>
    <name evidence="2" type="ORF">J1605_018033</name>
</gene>
<protein>
    <submittedName>
        <fullName evidence="2">Uncharacterized protein</fullName>
    </submittedName>
</protein>
<organism evidence="2 3">
    <name type="scientific">Eschrichtius robustus</name>
    <name type="common">California gray whale</name>
    <name type="synonym">Eschrichtius gibbosus</name>
    <dbReference type="NCBI Taxonomy" id="9764"/>
    <lineage>
        <taxon>Eukaryota</taxon>
        <taxon>Metazoa</taxon>
        <taxon>Chordata</taxon>
        <taxon>Craniata</taxon>
        <taxon>Vertebrata</taxon>
        <taxon>Euteleostomi</taxon>
        <taxon>Mammalia</taxon>
        <taxon>Eutheria</taxon>
        <taxon>Laurasiatheria</taxon>
        <taxon>Artiodactyla</taxon>
        <taxon>Whippomorpha</taxon>
        <taxon>Cetacea</taxon>
        <taxon>Mysticeti</taxon>
        <taxon>Eschrichtiidae</taxon>
        <taxon>Eschrichtius</taxon>
    </lineage>
</organism>
<evidence type="ECO:0000313" key="3">
    <source>
        <dbReference type="Proteomes" id="UP001159641"/>
    </source>
</evidence>
<dbReference type="Proteomes" id="UP001159641">
    <property type="component" value="Unassembled WGS sequence"/>
</dbReference>